<dbReference type="EMBL" id="MF417904">
    <property type="protein sequence ID" value="ASN70314.1"/>
    <property type="molecule type" value="Genomic_DNA"/>
</dbReference>
<accession>A0A2H4J4Z2</accession>
<gene>
    <name evidence="1" type="ORF">10S9_60</name>
</gene>
<evidence type="ECO:0000313" key="1">
    <source>
        <dbReference type="EMBL" id="ASN70314.1"/>
    </source>
</evidence>
<organism evidence="1">
    <name type="scientific">uncultured Caudovirales phage</name>
    <dbReference type="NCBI Taxonomy" id="2100421"/>
    <lineage>
        <taxon>Viruses</taxon>
        <taxon>Duplodnaviria</taxon>
        <taxon>Heunggongvirae</taxon>
        <taxon>Uroviricota</taxon>
        <taxon>Caudoviricetes</taxon>
        <taxon>Peduoviridae</taxon>
        <taxon>Maltschvirus</taxon>
        <taxon>Maltschvirus maltsch</taxon>
    </lineage>
</organism>
<protein>
    <submittedName>
        <fullName evidence="1">Uncharacterized protein</fullName>
    </submittedName>
</protein>
<reference evidence="1" key="1">
    <citation type="submission" date="2017-06" db="EMBL/GenBank/DDBJ databases">
        <title>Novel phages from South African skin metaviromes.</title>
        <authorList>
            <person name="van Zyl L.J."/>
            <person name="Abrahams Y."/>
            <person name="Stander E.A."/>
            <person name="Kirby B.M."/>
            <person name="Clavaud C."/>
            <person name="Farcet C."/>
            <person name="Breton L."/>
            <person name="Trindade M.I."/>
        </authorList>
    </citation>
    <scope>NUCLEOTIDE SEQUENCE</scope>
</reference>
<name>A0A2H4J4Z2_9CAUD</name>
<sequence length="40" mass="4805">MINFDNLIALLEEEKMFLNDNDILFIYLIIMEIINSKENN</sequence>
<proteinExistence type="predicted"/>